<reference evidence="21" key="1">
    <citation type="submission" date="2017-10" db="EMBL/GenBank/DDBJ databases">
        <title>Rapid genome shrinkage in a self-fertile nematode reveals novel sperm competition proteins.</title>
        <authorList>
            <person name="Yin D."/>
            <person name="Schwarz E.M."/>
            <person name="Thomas C.G."/>
            <person name="Felde R.L."/>
            <person name="Korf I.F."/>
            <person name="Cutter A.D."/>
            <person name="Schartner C.M."/>
            <person name="Ralston E.J."/>
            <person name="Meyer B.J."/>
            <person name="Haag E.S."/>
        </authorList>
    </citation>
    <scope>NUCLEOTIDE SEQUENCE [LARGE SCALE GENOMIC DNA]</scope>
    <source>
        <strain evidence="21">JU1422</strain>
    </source>
</reference>
<dbReference type="GO" id="GO:0038022">
    <property type="term" value="F:G protein-coupled olfactory receptor activity"/>
    <property type="evidence" value="ECO:0007669"/>
    <property type="project" value="TreeGrafter"/>
</dbReference>
<evidence type="ECO:0000256" key="17">
    <source>
        <dbReference type="ARBA" id="ARBA00078653"/>
    </source>
</evidence>
<feature type="transmembrane region" description="Helical" evidence="19">
    <location>
        <begin position="286"/>
        <end position="310"/>
    </location>
</feature>
<feature type="transmembrane region" description="Helical" evidence="19">
    <location>
        <begin position="41"/>
        <end position="66"/>
    </location>
</feature>
<keyword evidence="11" id="KW-0325">Glycoprotein</keyword>
<comment type="function">
    <text evidence="13">An odorant receptor which affects chemotaxis to the volatile odorant diacetyl. Specifies AWA neuronal cell fate via the odr-7 pathway.</text>
</comment>
<feature type="transmembrane region" description="Helical" evidence="19">
    <location>
        <begin position="367"/>
        <end position="391"/>
    </location>
</feature>
<dbReference type="STRING" id="1611254.A0A2G5T5M1"/>
<keyword evidence="2" id="KW-1003">Cell membrane</keyword>
<dbReference type="SUPFAM" id="SSF81321">
    <property type="entry name" value="Family A G protein-coupled receptor-like"/>
    <property type="match status" value="1"/>
</dbReference>
<feature type="transmembrane region" description="Helical" evidence="19">
    <location>
        <begin position="6"/>
        <end position="29"/>
    </location>
</feature>
<evidence type="ECO:0000256" key="18">
    <source>
        <dbReference type="ARBA" id="ARBA00082489"/>
    </source>
</evidence>
<comment type="subunit">
    <text evidence="15">Interacts with odr-4.</text>
</comment>
<evidence type="ECO:0000256" key="7">
    <source>
        <dbReference type="ARBA" id="ARBA00022989"/>
    </source>
</evidence>
<keyword evidence="5 19" id="KW-0812">Transmembrane</keyword>
<gene>
    <name evidence="20" type="primary">Cnig_chr_V.g16517</name>
    <name evidence="20" type="ORF">B9Z55_016517</name>
</gene>
<feature type="transmembrane region" description="Helical" evidence="19">
    <location>
        <begin position="86"/>
        <end position="111"/>
    </location>
</feature>
<dbReference type="EMBL" id="PDUG01000005">
    <property type="protein sequence ID" value="PIC22473.1"/>
    <property type="molecule type" value="Genomic_DNA"/>
</dbReference>
<accession>A0A2G5T5M1</accession>
<organism evidence="20 21">
    <name type="scientific">Caenorhabditis nigoni</name>
    <dbReference type="NCBI Taxonomy" id="1611254"/>
    <lineage>
        <taxon>Eukaryota</taxon>
        <taxon>Metazoa</taxon>
        <taxon>Ecdysozoa</taxon>
        <taxon>Nematoda</taxon>
        <taxon>Chromadorea</taxon>
        <taxon>Rhabditida</taxon>
        <taxon>Rhabditina</taxon>
        <taxon>Rhabditomorpha</taxon>
        <taxon>Rhabditoidea</taxon>
        <taxon>Rhabditidae</taxon>
        <taxon>Peloderinae</taxon>
        <taxon>Caenorhabditis</taxon>
    </lineage>
</organism>
<evidence type="ECO:0000256" key="15">
    <source>
        <dbReference type="ARBA" id="ARBA00064300"/>
    </source>
</evidence>
<evidence type="ECO:0000256" key="6">
    <source>
        <dbReference type="ARBA" id="ARBA00022725"/>
    </source>
</evidence>
<keyword evidence="9 19" id="KW-0472">Membrane</keyword>
<feature type="transmembrane region" description="Helical" evidence="19">
    <location>
        <begin position="246"/>
        <end position="274"/>
    </location>
</feature>
<dbReference type="GO" id="GO:0042048">
    <property type="term" value="P:olfactory behavior"/>
    <property type="evidence" value="ECO:0007669"/>
    <property type="project" value="TreeGrafter"/>
</dbReference>
<evidence type="ECO:0000313" key="20">
    <source>
        <dbReference type="EMBL" id="PIC22473.1"/>
    </source>
</evidence>
<evidence type="ECO:0000256" key="11">
    <source>
        <dbReference type="ARBA" id="ARBA00023180"/>
    </source>
</evidence>
<keyword evidence="6" id="KW-0552">Olfaction</keyword>
<evidence type="ECO:0000313" key="21">
    <source>
        <dbReference type="Proteomes" id="UP000230233"/>
    </source>
</evidence>
<feature type="transmembrane region" description="Helical" evidence="19">
    <location>
        <begin position="411"/>
        <end position="430"/>
    </location>
</feature>
<feature type="transmembrane region" description="Helical" evidence="19">
    <location>
        <begin position="322"/>
        <end position="347"/>
    </location>
</feature>
<evidence type="ECO:0000256" key="2">
    <source>
        <dbReference type="ARBA" id="ARBA00022475"/>
    </source>
</evidence>
<keyword evidence="8" id="KW-0969">Cilium</keyword>
<dbReference type="PANTHER" id="PTHR22943">
    <property type="entry name" value="7-TRANSMEMBRANE DOMAIN RECEPTOR C.ELEGANS"/>
    <property type="match status" value="1"/>
</dbReference>
<comment type="similarity">
    <text evidence="14">Belongs to the nematode receptor-like protein str family.</text>
</comment>
<comment type="caution">
    <text evidence="20">The sequence shown here is derived from an EMBL/GenBank/DDBJ whole genome shotgun (WGS) entry which is preliminary data.</text>
</comment>
<keyword evidence="21" id="KW-1185">Reference proteome</keyword>
<evidence type="ECO:0000256" key="9">
    <source>
        <dbReference type="ARBA" id="ARBA00023136"/>
    </source>
</evidence>
<dbReference type="Proteomes" id="UP000230233">
    <property type="component" value="Chromosome V"/>
</dbReference>
<evidence type="ECO:0000256" key="4">
    <source>
        <dbReference type="ARBA" id="ARBA00022606"/>
    </source>
</evidence>
<evidence type="ECO:0000256" key="10">
    <source>
        <dbReference type="ARBA" id="ARBA00023170"/>
    </source>
</evidence>
<dbReference type="FunFam" id="1.20.1070.10:FF:000128">
    <property type="entry name" value="Seven TM Receptor"/>
    <property type="match status" value="2"/>
</dbReference>
<evidence type="ECO:0000256" key="5">
    <source>
        <dbReference type="ARBA" id="ARBA00022692"/>
    </source>
</evidence>
<comment type="subcellular location">
    <subcellularLocation>
        <location evidence="1">Cell projection</location>
        <location evidence="1">Cilium membrane</location>
        <topology evidence="1">Multi-pass membrane protein</topology>
    </subcellularLocation>
</comment>
<sequence>MTVPAYLHIVQYCAFGIAIIANSLLLHLIRMRAGLSFGRYRVLMISFSIYAIVYANIEIFTLPVMYMQGAGMIFYVDSVLKNHQDIGLLIAVSYCGCLAFCISMLATHFIFRYIAVCRQHHIHIFNGYKVYLLLIPPFFLFLIWAGAMFVCYRPNEVKRDFYRKVIADLYEEDIDQVAFIAPLYYTHQTDGSVLYRISDLLGCLLSCGILGACFTTCSICAYKTYNKLHDSAIQMSKRTRTLSKQLFWTLGLQTLLPFITQYIPVGLVFLLPLFEIQVGKTMAVPVYLHIVQYCAFVIAIISNCLLLHLIRMRAGASFGRYRILMISFSIYAIVYANIEIFTLPVMYIQGSGMIFYVDSFLKYHQDAGLLIAIVYCGCLALCISMLSTHFIFRYIAVCRQQNIQIFNGNKIYLLFLPPFTLFIIWAIEMYTCYRPEEIKRDFFRKIITDLYEEDIDQIAFIAPLYYVGKNS</sequence>
<evidence type="ECO:0000256" key="12">
    <source>
        <dbReference type="ARBA" id="ARBA00023273"/>
    </source>
</evidence>
<dbReference type="InterPro" id="IPR019428">
    <property type="entry name" value="7TM_GPCR_serpentine_rcpt_Str"/>
</dbReference>
<dbReference type="AlphaFoldDB" id="A0A2G5T5M1"/>
<evidence type="ECO:0000256" key="19">
    <source>
        <dbReference type="SAM" id="Phobius"/>
    </source>
</evidence>
<dbReference type="GO" id="GO:0006935">
    <property type="term" value="P:chemotaxis"/>
    <property type="evidence" value="ECO:0007669"/>
    <property type="project" value="UniProtKB-KW"/>
</dbReference>
<feature type="transmembrane region" description="Helical" evidence="19">
    <location>
        <begin position="200"/>
        <end position="225"/>
    </location>
</feature>
<evidence type="ECO:0000256" key="16">
    <source>
        <dbReference type="ARBA" id="ARBA00067967"/>
    </source>
</evidence>
<name>A0A2G5T5M1_9PELO</name>
<keyword evidence="10" id="KW-0675">Receptor</keyword>
<keyword evidence="3" id="KW-0145">Chemotaxis</keyword>
<keyword evidence="7 19" id="KW-1133">Transmembrane helix</keyword>
<protein>
    <recommendedName>
        <fullName evidence="16">Serpentine receptor class r-10</fullName>
    </recommendedName>
    <alternativeName>
        <fullName evidence="17">Odorant response abnormal protein 10</fullName>
    </alternativeName>
    <alternativeName>
        <fullName evidence="18">Olfactory receptor 10</fullName>
    </alternativeName>
</protein>
<dbReference type="PANTHER" id="PTHR22943:SF41">
    <property type="entry name" value="SEVEN TM RECEPTOR"/>
    <property type="match status" value="1"/>
</dbReference>
<dbReference type="Pfam" id="PF10326">
    <property type="entry name" value="7TM_GPCR_Str"/>
    <property type="match status" value="2"/>
</dbReference>
<dbReference type="GO" id="GO:0060170">
    <property type="term" value="C:ciliary membrane"/>
    <property type="evidence" value="ECO:0007669"/>
    <property type="project" value="UniProtKB-SubCell"/>
</dbReference>
<keyword evidence="12" id="KW-0966">Cell projection</keyword>
<evidence type="ECO:0000256" key="8">
    <source>
        <dbReference type="ARBA" id="ARBA00023069"/>
    </source>
</evidence>
<keyword evidence="4" id="KW-0716">Sensory transduction</keyword>
<feature type="transmembrane region" description="Helical" evidence="19">
    <location>
        <begin position="131"/>
        <end position="150"/>
    </location>
</feature>
<evidence type="ECO:0000256" key="13">
    <source>
        <dbReference type="ARBA" id="ARBA00054965"/>
    </source>
</evidence>
<evidence type="ECO:0000256" key="1">
    <source>
        <dbReference type="ARBA" id="ARBA00004272"/>
    </source>
</evidence>
<dbReference type="OrthoDB" id="5812563at2759"/>
<evidence type="ECO:0000256" key="3">
    <source>
        <dbReference type="ARBA" id="ARBA00022500"/>
    </source>
</evidence>
<evidence type="ECO:0000256" key="14">
    <source>
        <dbReference type="ARBA" id="ARBA00061678"/>
    </source>
</evidence>
<proteinExistence type="inferred from homology"/>